<organism evidence="6">
    <name type="scientific">viral metagenome</name>
    <dbReference type="NCBI Taxonomy" id="1070528"/>
    <lineage>
        <taxon>unclassified sequences</taxon>
        <taxon>metagenomes</taxon>
        <taxon>organismal metagenomes</taxon>
    </lineage>
</organism>
<evidence type="ECO:0000256" key="3">
    <source>
        <dbReference type="ARBA" id="ARBA00022755"/>
    </source>
</evidence>
<dbReference type="AlphaFoldDB" id="A0A6C0E9G2"/>
<feature type="domain" description="Fumarate lyase N-terminal" evidence="4">
    <location>
        <begin position="71"/>
        <end position="309"/>
    </location>
</feature>
<dbReference type="Gene3D" id="1.20.200.10">
    <property type="entry name" value="Fumarase/aspartase (Central domain)"/>
    <property type="match status" value="1"/>
</dbReference>
<dbReference type="InterPro" id="IPR047136">
    <property type="entry name" value="PurB_bact"/>
</dbReference>
<dbReference type="Gene3D" id="1.10.275.10">
    <property type="entry name" value="Fumarase/aspartase (N-terminal domain)"/>
    <property type="match status" value="1"/>
</dbReference>
<evidence type="ECO:0000256" key="2">
    <source>
        <dbReference type="ARBA" id="ARBA00004734"/>
    </source>
</evidence>
<sequence length="444" mass="51620">MELHPICPLDDIRYGKLIEKYSSKFNNFEYYKQRFIVEMKYLRALLTDDDIFKQLAQKNPILTKDSVEKFYINDFTKEDYEAIVEIEKTTNHDVKAIEYYIHQLLDKHGMSELKPYVHFGLTSQDVNSVAMTTMISKCFEEIENDLLILIDTIKTKLCKQVPMLCFTHGQPAVPSRMDKEMAVYTDRLLYELGFFDDNFTVKFGGAVGNLNAHYFVFPEIDWHRFMTNFVRSYGFVRSEYTKQIDNYESITRQLDCLKRIMVILQDFTNNVWLYIHKMYFIQESVAGEVGSSTMPHKVNPINFENAMGNLALTIGFIQPFVNELPKSLFQRDLKDLTMFRSLGMIFGYAGLSMAMITKGITRLSINEKLINTELNENVSVLAEAYQVYLKAIGKADSYEELSKVTKGKVVTYEILHDYVDALDIDETHKEKLKQLKVEDYIGVV</sequence>
<dbReference type="GO" id="GO:0006188">
    <property type="term" value="P:IMP biosynthetic process"/>
    <property type="evidence" value="ECO:0007669"/>
    <property type="project" value="InterPro"/>
</dbReference>
<dbReference type="SUPFAM" id="SSF48557">
    <property type="entry name" value="L-aspartase-like"/>
    <property type="match status" value="1"/>
</dbReference>
<evidence type="ECO:0000259" key="5">
    <source>
        <dbReference type="Pfam" id="PF08328"/>
    </source>
</evidence>
<dbReference type="InterPro" id="IPR008948">
    <property type="entry name" value="L-Aspartase-like"/>
</dbReference>
<dbReference type="InterPro" id="IPR000362">
    <property type="entry name" value="Fumarate_lyase_fam"/>
</dbReference>
<dbReference type="GO" id="GO:0004018">
    <property type="term" value="F:N6-(1,2-dicarboxyethyl)AMP AMP-lyase (fumarate-forming) activity"/>
    <property type="evidence" value="ECO:0007669"/>
    <property type="project" value="InterPro"/>
</dbReference>
<comment type="pathway">
    <text evidence="2">Purine metabolism; AMP biosynthesis via de novo pathway; AMP from IMP: step 2/2.</text>
</comment>
<reference evidence="6" key="1">
    <citation type="journal article" date="2020" name="Nature">
        <title>Giant virus diversity and host interactions through global metagenomics.</title>
        <authorList>
            <person name="Schulz F."/>
            <person name="Roux S."/>
            <person name="Paez-Espino D."/>
            <person name="Jungbluth S."/>
            <person name="Walsh D.A."/>
            <person name="Denef V.J."/>
            <person name="McMahon K.D."/>
            <person name="Konstantinidis K.T."/>
            <person name="Eloe-Fadrosh E.A."/>
            <person name="Kyrpides N.C."/>
            <person name="Woyke T."/>
        </authorList>
    </citation>
    <scope>NUCLEOTIDE SEQUENCE</scope>
    <source>
        <strain evidence="6">GVMAG-M-3300023179-27</strain>
    </source>
</reference>
<name>A0A6C0E9G2_9ZZZZ</name>
<dbReference type="Gene3D" id="1.10.40.30">
    <property type="entry name" value="Fumarase/aspartase (C-terminal domain)"/>
    <property type="match status" value="1"/>
</dbReference>
<dbReference type="Pfam" id="PF08328">
    <property type="entry name" value="ASL_C"/>
    <property type="match status" value="1"/>
</dbReference>
<dbReference type="InterPro" id="IPR024083">
    <property type="entry name" value="Fumarase/histidase_N"/>
</dbReference>
<dbReference type="PANTHER" id="PTHR43411">
    <property type="entry name" value="ADENYLOSUCCINATE LYASE"/>
    <property type="match status" value="1"/>
</dbReference>
<dbReference type="InterPro" id="IPR013539">
    <property type="entry name" value="PurB_C"/>
</dbReference>
<feature type="domain" description="Adenylosuccinate lyase PurB C-terminal" evidence="5">
    <location>
        <begin position="327"/>
        <end position="441"/>
    </location>
</feature>
<dbReference type="InterPro" id="IPR020557">
    <property type="entry name" value="Fumarate_lyase_CS"/>
</dbReference>
<evidence type="ECO:0008006" key="7">
    <source>
        <dbReference type="Google" id="ProtNLM"/>
    </source>
</evidence>
<dbReference type="PROSITE" id="PS00163">
    <property type="entry name" value="FUMARATE_LYASES"/>
    <property type="match status" value="1"/>
</dbReference>
<dbReference type="Pfam" id="PF00206">
    <property type="entry name" value="Lyase_1"/>
    <property type="match status" value="1"/>
</dbReference>
<comment type="pathway">
    <text evidence="1">Purine metabolism; IMP biosynthesis via de novo pathway; 5-amino-1-(5-phospho-D-ribosyl)imidazole-4-carboxamide from 5-amino-1-(5-phospho-D-ribosyl)imidazole-4-carboxylate: step 2/2.</text>
</comment>
<evidence type="ECO:0000313" key="6">
    <source>
        <dbReference type="EMBL" id="QHT25817.1"/>
    </source>
</evidence>
<evidence type="ECO:0000259" key="4">
    <source>
        <dbReference type="Pfam" id="PF00206"/>
    </source>
</evidence>
<proteinExistence type="predicted"/>
<dbReference type="EMBL" id="MN739775">
    <property type="protein sequence ID" value="QHT25817.1"/>
    <property type="molecule type" value="Genomic_DNA"/>
</dbReference>
<protein>
    <recommendedName>
        <fullName evidence="7">Adenylosuccinate lyase</fullName>
    </recommendedName>
</protein>
<accession>A0A6C0E9G2</accession>
<dbReference type="PANTHER" id="PTHR43411:SF1">
    <property type="entry name" value="ADENYLOSUCCINATE LYASE"/>
    <property type="match status" value="1"/>
</dbReference>
<dbReference type="InterPro" id="IPR022761">
    <property type="entry name" value="Fumarate_lyase_N"/>
</dbReference>
<evidence type="ECO:0000256" key="1">
    <source>
        <dbReference type="ARBA" id="ARBA00004706"/>
    </source>
</evidence>
<dbReference type="PRINTS" id="PR00149">
    <property type="entry name" value="FUMRATELYASE"/>
</dbReference>
<keyword evidence="3" id="KW-0658">Purine biosynthesis</keyword>